<organism evidence="2 3">
    <name type="scientific">Periplaneta americana</name>
    <name type="common">American cockroach</name>
    <name type="synonym">Blatta americana</name>
    <dbReference type="NCBI Taxonomy" id="6978"/>
    <lineage>
        <taxon>Eukaryota</taxon>
        <taxon>Metazoa</taxon>
        <taxon>Ecdysozoa</taxon>
        <taxon>Arthropoda</taxon>
        <taxon>Hexapoda</taxon>
        <taxon>Insecta</taxon>
        <taxon>Pterygota</taxon>
        <taxon>Neoptera</taxon>
        <taxon>Polyneoptera</taxon>
        <taxon>Dictyoptera</taxon>
        <taxon>Blattodea</taxon>
        <taxon>Blattoidea</taxon>
        <taxon>Blattidae</taxon>
        <taxon>Blattinae</taxon>
        <taxon>Periplaneta</taxon>
    </lineage>
</organism>
<evidence type="ECO:0000313" key="3">
    <source>
        <dbReference type="Proteomes" id="UP001148838"/>
    </source>
</evidence>
<feature type="compositionally biased region" description="Low complexity" evidence="1">
    <location>
        <begin position="185"/>
        <end position="199"/>
    </location>
</feature>
<dbReference type="InterPro" id="IPR036397">
    <property type="entry name" value="RNaseH_sf"/>
</dbReference>
<evidence type="ECO:0000256" key="1">
    <source>
        <dbReference type="SAM" id="MobiDB-lite"/>
    </source>
</evidence>
<feature type="region of interest" description="Disordered" evidence="1">
    <location>
        <begin position="175"/>
        <end position="199"/>
    </location>
</feature>
<proteinExistence type="predicted"/>
<sequence>MERVKWTDRIRNEALLEEMDEERMRLKLIRKRKGIGWCKQEFNQTYYNESVAVPNNCPWNTLSSAAILDSTDSSAVAAVKSLSSEQLLEDILFIDSNFKIVSKSIILLESSKLQLSEILNIVDKVSQTVIQNNNSLISEKVKLDCDLILELILQLLQLILLLLQLTLLVITTNPTAPPTNPSAPPTNLTAPPTNLTAPPTNPSASLINTTAPPTNPSAHPINPNAFPTNISAPLTNPTAPPITRTAPTTPTTFATHLKQKNVNYSSAEALRLIEEITKVIHQESATPSSNRVKQKLSSVLCKNGGYAIFCDIKDMLAGKKSTDTPGVAKTDFNNLVFYRFAPITSCDVERSFSQYKFCLADNRRKFSFETLRIDVIVSTNLPTAALHRSARASAICVGVHRSGLTSLQIDSDDRPDVVKKGAITGAAEKFHISKRTARCIWLRGRQSLESGSMLITKLIPAINAKWSPGPHTGRIQVSVQQDNTRLHIAPNDSTWMDAAAASGITLELVCQPPNSLDMNLTRDKLNNVFLTLQSHLIEIMKVNDGNNKIPHMQKGHLDHLNILPSRLECPRNIYDEATVALQQ</sequence>
<evidence type="ECO:0000313" key="2">
    <source>
        <dbReference type="EMBL" id="KAJ4447666.1"/>
    </source>
</evidence>
<comment type="caution">
    <text evidence="2">The sequence shown here is derived from an EMBL/GenBank/DDBJ whole genome shotgun (WGS) entry which is preliminary data.</text>
</comment>
<name>A0ABQ8TNF8_PERAM</name>
<dbReference type="EMBL" id="JAJSOF020000005">
    <property type="protein sequence ID" value="KAJ4447666.1"/>
    <property type="molecule type" value="Genomic_DNA"/>
</dbReference>
<accession>A0ABQ8TNF8</accession>
<gene>
    <name evidence="2" type="ORF">ANN_09673</name>
</gene>
<dbReference type="PANTHER" id="PTHR47169:SF3">
    <property type="match status" value="1"/>
</dbReference>
<feature type="compositionally biased region" description="Pro residues" evidence="1">
    <location>
        <begin position="175"/>
        <end position="184"/>
    </location>
</feature>
<keyword evidence="3" id="KW-1185">Reference proteome</keyword>
<dbReference type="PANTHER" id="PTHR47169">
    <property type="entry name" value="OS01G0541250 PROTEIN"/>
    <property type="match status" value="1"/>
</dbReference>
<reference evidence="2 3" key="1">
    <citation type="journal article" date="2022" name="Allergy">
        <title>Genome assembly and annotation of Periplaneta americana reveal a comprehensive cockroach allergen profile.</title>
        <authorList>
            <person name="Wang L."/>
            <person name="Xiong Q."/>
            <person name="Saelim N."/>
            <person name="Wang L."/>
            <person name="Nong W."/>
            <person name="Wan A.T."/>
            <person name="Shi M."/>
            <person name="Liu X."/>
            <person name="Cao Q."/>
            <person name="Hui J.H.L."/>
            <person name="Sookrung N."/>
            <person name="Leung T.F."/>
            <person name="Tungtrongchitr A."/>
            <person name="Tsui S.K.W."/>
        </authorList>
    </citation>
    <scope>NUCLEOTIDE SEQUENCE [LARGE SCALE GENOMIC DNA]</scope>
    <source>
        <strain evidence="2">PWHHKU_190912</strain>
    </source>
</reference>
<protein>
    <submittedName>
        <fullName evidence="2">Uncharacterized protein</fullName>
    </submittedName>
</protein>
<dbReference type="Gene3D" id="3.30.420.10">
    <property type="entry name" value="Ribonuclease H-like superfamily/Ribonuclease H"/>
    <property type="match status" value="1"/>
</dbReference>
<dbReference type="Proteomes" id="UP001148838">
    <property type="component" value="Unassembled WGS sequence"/>
</dbReference>